<comment type="caution">
    <text evidence="5">The sequence shown here is derived from an EMBL/GenBank/DDBJ whole genome shotgun (WGS) entry which is preliminary data.</text>
</comment>
<dbReference type="Pfam" id="PF05199">
    <property type="entry name" value="GMC_oxred_C"/>
    <property type="match status" value="1"/>
</dbReference>
<accession>A0A2W1DYI0</accession>
<name>A0A2W1DYI0_9PLEO</name>
<comment type="similarity">
    <text evidence="1">Belongs to the GMC oxidoreductase family.</text>
</comment>
<evidence type="ECO:0000256" key="2">
    <source>
        <dbReference type="PIRSR" id="PIRSR000137-2"/>
    </source>
</evidence>
<evidence type="ECO:0000313" key="5">
    <source>
        <dbReference type="EMBL" id="KAF7574773.1"/>
    </source>
</evidence>
<dbReference type="PROSITE" id="PS00624">
    <property type="entry name" value="GMC_OXRED_2"/>
    <property type="match status" value="1"/>
</dbReference>
<gene>
    <name evidence="6" type="ORF">Ptr86124_001971</name>
    <name evidence="5" type="ORF">PtrM4_063970</name>
</gene>
<dbReference type="SUPFAM" id="SSF51905">
    <property type="entry name" value="FAD/NAD(P)-binding domain"/>
    <property type="match status" value="1"/>
</dbReference>
<dbReference type="AlphaFoldDB" id="A0A2W1DYI0"/>
<feature type="chain" id="PRO_5042700915" evidence="3">
    <location>
        <begin position="20"/>
        <end position="676"/>
    </location>
</feature>
<dbReference type="InterPro" id="IPR000172">
    <property type="entry name" value="GMC_OxRdtase_N"/>
</dbReference>
<feature type="domain" description="Glucose-methanol-choline oxidoreductase N-terminal" evidence="4">
    <location>
        <begin position="370"/>
        <end position="384"/>
    </location>
</feature>
<dbReference type="PANTHER" id="PTHR11552:SF80">
    <property type="entry name" value="GMC OXIDOREDUCTASE"/>
    <property type="match status" value="1"/>
</dbReference>
<dbReference type="GO" id="GO:0016614">
    <property type="term" value="F:oxidoreductase activity, acting on CH-OH group of donors"/>
    <property type="evidence" value="ECO:0007669"/>
    <property type="project" value="InterPro"/>
</dbReference>
<dbReference type="SUPFAM" id="SSF54373">
    <property type="entry name" value="FAD-linked reductases, C-terminal domain"/>
    <property type="match status" value="1"/>
</dbReference>
<reference evidence="8" key="4">
    <citation type="journal article" date="2022" name="Microb. Genom.">
        <title>A global pangenome for the wheat fungal pathogen Pyrenophora tritici-repentis and prediction of effector protein structural homology.</title>
        <authorList>
            <person name="Moolhuijzen P.M."/>
            <person name="See P.T."/>
            <person name="Shi G."/>
            <person name="Powell H.R."/>
            <person name="Cockram J."/>
            <person name="Jorgensen L.N."/>
            <person name="Benslimane H."/>
            <person name="Strelkov S.E."/>
            <person name="Turner J."/>
            <person name="Liu Z."/>
            <person name="Moffat C.S."/>
        </authorList>
    </citation>
    <scope>NUCLEOTIDE SEQUENCE [LARGE SCALE GENOMIC DNA]</scope>
</reference>
<dbReference type="Pfam" id="PF00732">
    <property type="entry name" value="GMC_oxred_N"/>
    <property type="match status" value="1"/>
</dbReference>
<reference evidence="6" key="3">
    <citation type="journal article" date="2022" name="bioRxiv">
        <title>A global pangenome for the wheat fungal pathogen Pyrenophora tritici-repentis and prediction of effector protein structural homology.</title>
        <authorList>
            <person name="Moolhuijzen P."/>
            <person name="See P.T."/>
            <person name="Shi G."/>
            <person name="Powell H.R."/>
            <person name="Cockram J."/>
            <person name="Jorgensen L.N."/>
            <person name="Benslimane H."/>
            <person name="Strelkov S.E."/>
            <person name="Turner J."/>
            <person name="Liu Z."/>
            <person name="Moffat C.S."/>
        </authorList>
    </citation>
    <scope>NUCLEOTIDE SEQUENCE</scope>
    <source>
        <strain evidence="6">86-124</strain>
    </source>
</reference>
<evidence type="ECO:0000313" key="8">
    <source>
        <dbReference type="Proteomes" id="UP000249757"/>
    </source>
</evidence>
<dbReference type="EMBL" id="NQIK02000002">
    <property type="protein sequence ID" value="KAF7574773.1"/>
    <property type="molecule type" value="Genomic_DNA"/>
</dbReference>
<proteinExistence type="inferred from homology"/>
<dbReference type="EMBL" id="NRDI02000002">
    <property type="protein sequence ID" value="KAI1518843.1"/>
    <property type="molecule type" value="Genomic_DNA"/>
</dbReference>
<dbReference type="Proteomes" id="UP000249757">
    <property type="component" value="Unassembled WGS sequence"/>
</dbReference>
<evidence type="ECO:0000259" key="4">
    <source>
        <dbReference type="PROSITE" id="PS00624"/>
    </source>
</evidence>
<keyword evidence="2" id="KW-0274">FAD</keyword>
<dbReference type="InterPro" id="IPR007867">
    <property type="entry name" value="GMC_OxRtase_C"/>
</dbReference>
<keyword evidence="2" id="KW-0285">Flavoprotein</keyword>
<comment type="cofactor">
    <cofactor evidence="2">
        <name>FAD</name>
        <dbReference type="ChEBI" id="CHEBI:57692"/>
    </cofactor>
</comment>
<sequence length="676" mass="73512">MKLYALSLALVSSIPLVFASSLSSKASCNLYTNSTSSNNTYDYIVTGSGPGGGTIAVNLARAGHSVLLIEAGSNAVSDIRTQVLSLNDFANTNVSWHFFVKHSDDEERTKRYNLLVWRLQNGDYWIGRDPSLEGHVGAQRLGVFYPRGATVGGSAIINAAVTFLPSDSDWDFFDKGVGDGLWSGELIRKYFEQIEHNNYLEPGTPGHGFTGWLQVNIADRATQAASILRFKVFEAALKVIGKDPSKVLDYLTADPNYLDTKRDVTEGLWALPYHVTTKWKRFSPRDRILEMLNETKADRTQKYPLHLQAESLATKVLFDSCGGNVGKPKAIGVEYLQGKSVYKADPRQSSSTIGTLHQAFARKEVIVSGGTFNSPQILQLSGIGPKALLEKYNIPIVADSPGVGRNLQDNYEIPVYGSAQVNFTAPVDPNEPTCTFGAPGDPCLELWYKGEGPYSRGASNSNAFLIKTPNAVEGERDVLLFGGTGYSFTGFAPNTKQNQTTFSPATFSWSTVKMHPQNTAGYVEIQSADPRDTPEINLNYFATGGDTDMQAILDTVAFVRKGFNTTEAPVGPVTSVSPPCPPSDILDTGYCSDVSIDRDWIQDQAFGHHPTSTNKVGPDSDPLAVLDTRLRVKGVSGLRVVDASAFPRCPGAFPAVATFLLSQRATDLVLEDVELW</sequence>
<feature type="binding site" evidence="2">
    <location>
        <begin position="158"/>
        <end position="161"/>
    </location>
    <ligand>
        <name>FAD</name>
        <dbReference type="ChEBI" id="CHEBI:57692"/>
    </ligand>
</feature>
<dbReference type="InterPro" id="IPR012132">
    <property type="entry name" value="GMC_OxRdtase"/>
</dbReference>
<evidence type="ECO:0000313" key="6">
    <source>
        <dbReference type="EMBL" id="KAI1518843.1"/>
    </source>
</evidence>
<protein>
    <submittedName>
        <fullName evidence="5">GMC oxidoreductase</fullName>
    </submittedName>
</protein>
<evidence type="ECO:0000256" key="3">
    <source>
        <dbReference type="SAM" id="SignalP"/>
    </source>
</evidence>
<dbReference type="PIRSF" id="PIRSF000137">
    <property type="entry name" value="Alcohol_oxidase"/>
    <property type="match status" value="1"/>
</dbReference>
<keyword evidence="3" id="KW-0732">Signal</keyword>
<evidence type="ECO:0000313" key="7">
    <source>
        <dbReference type="Proteomes" id="UP000245464"/>
    </source>
</evidence>
<dbReference type="PANTHER" id="PTHR11552">
    <property type="entry name" value="GLUCOSE-METHANOL-CHOLINE GMC OXIDOREDUCTASE"/>
    <property type="match status" value="1"/>
</dbReference>
<reference evidence="6" key="2">
    <citation type="submission" date="2021-05" db="EMBL/GenBank/DDBJ databases">
        <authorList>
            <person name="Moolhuijzen P.M."/>
            <person name="Moffat C.S."/>
        </authorList>
    </citation>
    <scope>NUCLEOTIDE SEQUENCE</scope>
    <source>
        <strain evidence="6">86-124</strain>
    </source>
</reference>
<keyword evidence="8" id="KW-1185">Reference proteome</keyword>
<dbReference type="Gene3D" id="3.30.560.10">
    <property type="entry name" value="Glucose Oxidase, domain 3"/>
    <property type="match status" value="1"/>
</dbReference>
<reference evidence="5" key="1">
    <citation type="journal article" date="2018" name="BMC Genomics">
        <title>Comparative genomics of the wheat fungal pathogen Pyrenophora tritici-repentis reveals chromosomal variations and genome plasticity.</title>
        <authorList>
            <person name="Moolhuijzen P."/>
            <person name="See P.T."/>
            <person name="Hane J.K."/>
            <person name="Shi G."/>
            <person name="Liu Z."/>
            <person name="Oliver R.P."/>
            <person name="Moffat C.S."/>
        </authorList>
    </citation>
    <scope>NUCLEOTIDE SEQUENCE [LARGE SCALE GENOMIC DNA]</scope>
    <source>
        <strain evidence="5">M4</strain>
    </source>
</reference>
<evidence type="ECO:0000256" key="1">
    <source>
        <dbReference type="ARBA" id="ARBA00010790"/>
    </source>
</evidence>
<feature type="signal peptide" evidence="3">
    <location>
        <begin position="1"/>
        <end position="19"/>
    </location>
</feature>
<organism evidence="5 7">
    <name type="scientific">Pyrenophora tritici-repentis</name>
    <dbReference type="NCBI Taxonomy" id="45151"/>
    <lineage>
        <taxon>Eukaryota</taxon>
        <taxon>Fungi</taxon>
        <taxon>Dikarya</taxon>
        <taxon>Ascomycota</taxon>
        <taxon>Pezizomycotina</taxon>
        <taxon>Dothideomycetes</taxon>
        <taxon>Pleosporomycetidae</taxon>
        <taxon>Pleosporales</taxon>
        <taxon>Pleosporineae</taxon>
        <taxon>Pleosporaceae</taxon>
        <taxon>Pyrenophora</taxon>
    </lineage>
</organism>
<dbReference type="Proteomes" id="UP000245464">
    <property type="component" value="Chromosome 2"/>
</dbReference>
<dbReference type="InterPro" id="IPR036188">
    <property type="entry name" value="FAD/NAD-bd_sf"/>
</dbReference>
<dbReference type="OrthoDB" id="269227at2759"/>
<dbReference type="GO" id="GO:0050660">
    <property type="term" value="F:flavin adenine dinucleotide binding"/>
    <property type="evidence" value="ECO:0007669"/>
    <property type="project" value="InterPro"/>
</dbReference>
<dbReference type="Gene3D" id="3.50.50.60">
    <property type="entry name" value="FAD/NAD(P)-binding domain"/>
    <property type="match status" value="1"/>
</dbReference>